<dbReference type="InterPro" id="IPR036047">
    <property type="entry name" value="F-box-like_dom_sf"/>
</dbReference>
<protein>
    <submittedName>
        <fullName evidence="3">FBS3</fullName>
    </submittedName>
</protein>
<dbReference type="AlphaFoldDB" id="A0A178UUA6"/>
<organism evidence="3 4">
    <name type="scientific">Arabidopsis thaliana</name>
    <name type="common">Mouse-ear cress</name>
    <dbReference type="NCBI Taxonomy" id="3702"/>
    <lineage>
        <taxon>Eukaryota</taxon>
        <taxon>Viridiplantae</taxon>
        <taxon>Streptophyta</taxon>
        <taxon>Embryophyta</taxon>
        <taxon>Tracheophyta</taxon>
        <taxon>Spermatophyta</taxon>
        <taxon>Magnoliopsida</taxon>
        <taxon>eudicotyledons</taxon>
        <taxon>Gunneridae</taxon>
        <taxon>Pentapetalae</taxon>
        <taxon>rosids</taxon>
        <taxon>malvids</taxon>
        <taxon>Brassicales</taxon>
        <taxon>Brassicaceae</taxon>
        <taxon>Camelineae</taxon>
        <taxon>Arabidopsis</taxon>
    </lineage>
</organism>
<accession>A0A178UUA6</accession>
<name>A0A178UUA6_ARATH</name>
<sequence length="164" mass="18885">MAFLSDGLQIKSTREYERLGLGFVRFTRGLGRKRILISKRAPENDSPPVKRPSHETTESSRSLLETLHQDILIRVLCHVDHEDLATLKRVSKTIRKAVIEAKKSHFDYSTPKKRLPFRDAILILDSNSNSSSQDDEMEPPNAPIRRRFINRESDLSKISMVLFK</sequence>
<evidence type="ECO:0000256" key="1">
    <source>
        <dbReference type="SAM" id="MobiDB-lite"/>
    </source>
</evidence>
<dbReference type="Pfam" id="PF00646">
    <property type="entry name" value="F-box"/>
    <property type="match status" value="1"/>
</dbReference>
<evidence type="ECO:0000259" key="2">
    <source>
        <dbReference type="Pfam" id="PF00646"/>
    </source>
</evidence>
<comment type="caution">
    <text evidence="3">The sequence shown here is derived from an EMBL/GenBank/DDBJ whole genome shotgun (WGS) entry which is preliminary data.</text>
</comment>
<dbReference type="ExpressionAtlas" id="A0A178UUA6">
    <property type="expression patterns" value="baseline and differential"/>
</dbReference>
<evidence type="ECO:0000313" key="3">
    <source>
        <dbReference type="EMBL" id="OAO97193.1"/>
    </source>
</evidence>
<dbReference type="PANTHER" id="PTHR34049">
    <property type="entry name" value="F-BOX PROTEIN SKIP27"/>
    <property type="match status" value="1"/>
</dbReference>
<evidence type="ECO:0000313" key="4">
    <source>
        <dbReference type="Proteomes" id="UP000078284"/>
    </source>
</evidence>
<dbReference type="PANTHER" id="PTHR34049:SF8">
    <property type="entry name" value="GENOME ASSEMBLY, CHROMOSOME: A09"/>
    <property type="match status" value="1"/>
</dbReference>
<feature type="domain" description="F-box" evidence="2">
    <location>
        <begin position="67"/>
        <end position="98"/>
    </location>
</feature>
<dbReference type="InterPro" id="IPR045286">
    <property type="entry name" value="FBS1-like"/>
</dbReference>
<dbReference type="InterPro" id="IPR001810">
    <property type="entry name" value="F-box_dom"/>
</dbReference>
<proteinExistence type="predicted"/>
<dbReference type="SUPFAM" id="SSF81383">
    <property type="entry name" value="F-box domain"/>
    <property type="match status" value="1"/>
</dbReference>
<dbReference type="Proteomes" id="UP000078284">
    <property type="component" value="Chromosome 4"/>
</dbReference>
<dbReference type="EMBL" id="LUHQ01000004">
    <property type="protein sequence ID" value="OAO97193.1"/>
    <property type="molecule type" value="Genomic_DNA"/>
</dbReference>
<reference evidence="4" key="1">
    <citation type="journal article" date="2016" name="Proc. Natl. Acad. Sci. U.S.A.">
        <title>Chromosome-level assembly of Arabidopsis thaliana Ler reveals the extent of translocation and inversion polymorphisms.</title>
        <authorList>
            <person name="Zapata L."/>
            <person name="Ding J."/>
            <person name="Willing E.M."/>
            <person name="Hartwig B."/>
            <person name="Bezdan D."/>
            <person name="Jiao W.B."/>
            <person name="Patel V."/>
            <person name="Velikkakam James G."/>
            <person name="Koornneef M."/>
            <person name="Ossowski S."/>
            <person name="Schneeberger K."/>
        </authorList>
    </citation>
    <scope>NUCLEOTIDE SEQUENCE [LARGE SCALE GENOMIC DNA]</scope>
    <source>
        <strain evidence="4">cv. Landsberg erecta</strain>
    </source>
</reference>
<feature type="region of interest" description="Disordered" evidence="1">
    <location>
        <begin position="38"/>
        <end position="61"/>
    </location>
</feature>
<gene>
    <name evidence="3" type="ordered locus">AXX17_At4g05180</name>
</gene>
<dbReference type="CDD" id="cd09917">
    <property type="entry name" value="F-box_SF"/>
    <property type="match status" value="1"/>
</dbReference>